<sequence>MTAVDEARKRLGRIGVGLMTPIAPADEWRRAARRIEDAGYGSVWINEAIGGREVFTQLGVMLAATRRIVFGSSIANLWARHPAAMQGAASVLADAYPGRFVLGVGVSAGSIVERSGQEWTSPLKRMREYLDGMDAGRDAVVTPEVPFPRLLAALGPKMQDVAKEKADGALPASMPVEHTRRARERLGPDKLLVVLQGAILETDPEKARGLARTTLGLSAPESPYARSLRVLGYEDTALVDGGSDDVVDACFAWGDEAAIGGRLQEHLDAGADHVCAVAFAPDLASSADVYERLAPSLL</sequence>
<comment type="caution">
    <text evidence="3">The sequence shown here is derived from an EMBL/GenBank/DDBJ whole genome shotgun (WGS) entry which is preliminary data.</text>
</comment>
<protein>
    <submittedName>
        <fullName evidence="3">TIGR03620 family F420-dependent LLM class oxidoreductase</fullName>
    </submittedName>
</protein>
<gene>
    <name evidence="3" type="ORF">GCM10022254_50690</name>
</gene>
<organism evidence="3 4">
    <name type="scientific">Actinomadura meridiana</name>
    <dbReference type="NCBI Taxonomy" id="559626"/>
    <lineage>
        <taxon>Bacteria</taxon>
        <taxon>Bacillati</taxon>
        <taxon>Actinomycetota</taxon>
        <taxon>Actinomycetes</taxon>
        <taxon>Streptosporangiales</taxon>
        <taxon>Thermomonosporaceae</taxon>
        <taxon>Actinomadura</taxon>
    </lineage>
</organism>
<dbReference type="RefSeq" id="WP_344900855.1">
    <property type="nucleotide sequence ID" value="NZ_BAABAS010000019.1"/>
</dbReference>
<proteinExistence type="predicted"/>
<dbReference type="InterPro" id="IPR050564">
    <property type="entry name" value="F420-G6PD/mer"/>
</dbReference>
<name>A0ABP8CCV0_9ACTN</name>
<dbReference type="Gene3D" id="3.20.20.30">
    <property type="entry name" value="Luciferase-like domain"/>
    <property type="match status" value="1"/>
</dbReference>
<dbReference type="EMBL" id="BAABAS010000019">
    <property type="protein sequence ID" value="GAA4237721.1"/>
    <property type="molecule type" value="Genomic_DNA"/>
</dbReference>
<dbReference type="InterPro" id="IPR011251">
    <property type="entry name" value="Luciferase-like_dom"/>
</dbReference>
<dbReference type="PANTHER" id="PTHR43244">
    <property type="match status" value="1"/>
</dbReference>
<evidence type="ECO:0000259" key="2">
    <source>
        <dbReference type="Pfam" id="PF00296"/>
    </source>
</evidence>
<reference evidence="4" key="1">
    <citation type="journal article" date="2019" name="Int. J. Syst. Evol. Microbiol.">
        <title>The Global Catalogue of Microorganisms (GCM) 10K type strain sequencing project: providing services to taxonomists for standard genome sequencing and annotation.</title>
        <authorList>
            <consortium name="The Broad Institute Genomics Platform"/>
            <consortium name="The Broad Institute Genome Sequencing Center for Infectious Disease"/>
            <person name="Wu L."/>
            <person name="Ma J."/>
        </authorList>
    </citation>
    <scope>NUCLEOTIDE SEQUENCE [LARGE SCALE GENOMIC DNA]</scope>
    <source>
        <strain evidence="4">JCM 17440</strain>
    </source>
</reference>
<dbReference type="SUPFAM" id="SSF51679">
    <property type="entry name" value="Bacterial luciferase-like"/>
    <property type="match status" value="1"/>
</dbReference>
<evidence type="ECO:0000256" key="1">
    <source>
        <dbReference type="ARBA" id="ARBA00023002"/>
    </source>
</evidence>
<dbReference type="NCBIfam" id="TIGR03620">
    <property type="entry name" value="F420_MSMEG_4141"/>
    <property type="match status" value="1"/>
</dbReference>
<keyword evidence="1" id="KW-0560">Oxidoreductase</keyword>
<keyword evidence="4" id="KW-1185">Reference proteome</keyword>
<dbReference type="PANTHER" id="PTHR43244:SF1">
    <property type="entry name" value="5,10-METHYLENETETRAHYDROMETHANOPTERIN REDUCTASE"/>
    <property type="match status" value="1"/>
</dbReference>
<evidence type="ECO:0000313" key="3">
    <source>
        <dbReference type="EMBL" id="GAA4237721.1"/>
    </source>
</evidence>
<dbReference type="InterPro" id="IPR019922">
    <property type="entry name" value="Lucif-like_OxRdatse_MSMEG_4141"/>
</dbReference>
<dbReference type="InterPro" id="IPR036661">
    <property type="entry name" value="Luciferase-like_sf"/>
</dbReference>
<evidence type="ECO:0000313" key="4">
    <source>
        <dbReference type="Proteomes" id="UP001501710"/>
    </source>
</evidence>
<accession>A0ABP8CCV0</accession>
<dbReference type="Pfam" id="PF00296">
    <property type="entry name" value="Bac_luciferase"/>
    <property type="match status" value="1"/>
</dbReference>
<feature type="domain" description="Luciferase-like" evidence="2">
    <location>
        <begin position="13"/>
        <end position="273"/>
    </location>
</feature>
<dbReference type="Proteomes" id="UP001501710">
    <property type="component" value="Unassembled WGS sequence"/>
</dbReference>